<dbReference type="GO" id="GO:0003723">
    <property type="term" value="F:RNA binding"/>
    <property type="evidence" value="ECO:0007669"/>
    <property type="project" value="UniProtKB-UniRule"/>
</dbReference>
<dbReference type="InterPro" id="IPR027417">
    <property type="entry name" value="P-loop_NTPase"/>
</dbReference>
<dbReference type="Gene3D" id="3.40.50.1010">
    <property type="entry name" value="5'-nuclease"/>
    <property type="match status" value="1"/>
</dbReference>
<dbReference type="SUPFAM" id="SSF52540">
    <property type="entry name" value="P-loop containing nucleoside triphosphate hydrolases"/>
    <property type="match status" value="1"/>
</dbReference>
<comment type="similarity">
    <text evidence="1">In the N-terminal section; belongs to the PINc/VapC protein family.</text>
</comment>
<dbReference type="AlphaFoldDB" id="A0A848DC57"/>
<dbReference type="Pfam" id="PF01850">
    <property type="entry name" value="PIN"/>
    <property type="match status" value="1"/>
</dbReference>
<gene>
    <name evidence="5" type="ORF">GIS02_05150</name>
</gene>
<protein>
    <submittedName>
        <fullName evidence="5">ATPase</fullName>
    </submittedName>
</protein>
<feature type="domain" description="PIN" evidence="4">
    <location>
        <begin position="7"/>
        <end position="121"/>
    </location>
</feature>
<dbReference type="Gene3D" id="3.40.50.300">
    <property type="entry name" value="P-loop containing nucleotide triphosphate hydrolases"/>
    <property type="match status" value="1"/>
</dbReference>
<dbReference type="SMART" id="SM00670">
    <property type="entry name" value="PINc"/>
    <property type="match status" value="1"/>
</dbReference>
<dbReference type="Proteomes" id="UP000606580">
    <property type="component" value="Unassembled WGS sequence"/>
</dbReference>
<keyword evidence="2" id="KW-0694">RNA-binding</keyword>
<dbReference type="PANTHER" id="PTHR11603">
    <property type="entry name" value="AAA FAMILY ATPASE"/>
    <property type="match status" value="1"/>
</dbReference>
<dbReference type="Pfam" id="PF00437">
    <property type="entry name" value="T2SSE"/>
    <property type="match status" value="1"/>
</dbReference>
<evidence type="ECO:0000256" key="1">
    <source>
        <dbReference type="ARBA" id="ARBA00046345"/>
    </source>
</evidence>
<dbReference type="SUPFAM" id="SSF88723">
    <property type="entry name" value="PIN domain-like"/>
    <property type="match status" value="1"/>
</dbReference>
<dbReference type="InterPro" id="IPR052041">
    <property type="entry name" value="Nucleic_acid_metab_PIN/TRAM"/>
</dbReference>
<evidence type="ECO:0000259" key="3">
    <source>
        <dbReference type="SMART" id="SM00382"/>
    </source>
</evidence>
<dbReference type="PROSITE" id="PS50084">
    <property type="entry name" value="KH_TYPE_1"/>
    <property type="match status" value="1"/>
</dbReference>
<dbReference type="InterPro" id="IPR003593">
    <property type="entry name" value="AAA+_ATPase"/>
</dbReference>
<evidence type="ECO:0000313" key="6">
    <source>
        <dbReference type="Proteomes" id="UP000606580"/>
    </source>
</evidence>
<dbReference type="PANTHER" id="PTHR11603:SF147">
    <property type="entry name" value="MEMBRANE PROTEIN"/>
    <property type="match status" value="1"/>
</dbReference>
<organism evidence="5 6">
    <name type="scientific">Candidatus Ethanoperedens thermophilum</name>
    <dbReference type="NCBI Taxonomy" id="2766897"/>
    <lineage>
        <taxon>Archaea</taxon>
        <taxon>Methanobacteriati</taxon>
        <taxon>Methanobacteriota</taxon>
        <taxon>Stenosarchaea group</taxon>
        <taxon>Methanomicrobia</taxon>
        <taxon>Methanosarcinales</taxon>
        <taxon>Methanosarcinales incertae sedis</taxon>
        <taxon>GOM Arc I cluster</taxon>
        <taxon>Candidatus Ethanoperedens</taxon>
    </lineage>
</organism>
<evidence type="ECO:0000256" key="2">
    <source>
        <dbReference type="PROSITE-ProRule" id="PRU00117"/>
    </source>
</evidence>
<dbReference type="InterPro" id="IPR029060">
    <property type="entry name" value="PIN-like_dom_sf"/>
</dbReference>
<reference evidence="5" key="1">
    <citation type="journal article" date="2020" name="MBio">
        <title>'Candidatus Ethanoperedens,' a Thermophilic Genus of Archaea Mediating the Anaerobic Oxidation of Ethane.</title>
        <authorList>
            <person name="Hahn C.J."/>
            <person name="Laso-Perez R."/>
            <person name="Vulcano F."/>
            <person name="Vaziourakis K.M."/>
            <person name="Stokke R."/>
            <person name="Steen I.H."/>
            <person name="Teske A."/>
            <person name="Boetius A."/>
            <person name="Liebeke M."/>
            <person name="Amann R."/>
            <person name="Knittel K."/>
            <person name="Wegener G."/>
        </authorList>
    </citation>
    <scope>NUCLEOTIDE SEQUENCE</scope>
    <source>
        <strain evidence="5">GoM-Arc1-LC-WB58</strain>
    </source>
</reference>
<proteinExistence type="inferred from homology"/>
<feature type="domain" description="AAA+ ATPase" evidence="3">
    <location>
        <begin position="265"/>
        <end position="387"/>
    </location>
</feature>
<name>A0A848DC57_9EURY</name>
<dbReference type="NCBIfam" id="NF010335">
    <property type="entry name" value="PRK13764.1"/>
    <property type="match status" value="1"/>
</dbReference>
<dbReference type="SMART" id="SM00382">
    <property type="entry name" value="AAA"/>
    <property type="match status" value="1"/>
</dbReference>
<sequence length="603" mass="66466">MSEVSDLVIVPDTSVIADGRITGRIGTGCYHGAILLVHEAVVAELESQANKGKETGFSGLKELQELFMLSESGIITLEYVGNRPSFEDVKLASGGEIDAIIRKTAVERGALFVTSDIIQAEVAKARGLSVEYLKPESTPFVPLTIEQYFTEDTMSVHLKENALPLAKRGTIGIQKLVQIGDAPLNAVFLRDMAHEILERAKKDPKGFVELNHGGASVVQLGNLRIAIARPPFSDGMEITAVRPIAKVCLEDYRLGESLIERLTKKQRGVLISGAPGSGKSTFAASIAEHLMNSSYIVKTMESPRDLQVSDAITQYSPLRGDMEQTADVLLLVRPDYTIYDEVRRTRDFQVFADMRLAGVGMIGVVHASSAVDAVQRLIGRVDLGVIPQVVDTVIYLEAGEVEKVYTLRFTVKVPCGMVEEDLARPVIVVEEFETHTMEYEIYTYGEQVIVMPATAEEPFDEKGLKELVTSEIEKHTRKPFEINVLSQRKAVILCMESDIPALIGKKGVNIGKIEKRVGMRLDVRPDKTPTSGKQSHVEIETTKKHLTLHLPGFASKTVEIFIDEEPAFSGLVSRKGEMRMPKNSQQAIMLYQALKKNKQITVC</sequence>
<comment type="caution">
    <text evidence="5">The sequence shown here is derived from an EMBL/GenBank/DDBJ whole genome shotgun (WGS) entry which is preliminary data.</text>
</comment>
<dbReference type="EMBL" id="WNEG01000091">
    <property type="protein sequence ID" value="NMG83575.1"/>
    <property type="molecule type" value="Genomic_DNA"/>
</dbReference>
<dbReference type="InterPro" id="IPR002716">
    <property type="entry name" value="PIN_dom"/>
</dbReference>
<accession>A0A848DC57</accession>
<evidence type="ECO:0000259" key="4">
    <source>
        <dbReference type="SMART" id="SM00670"/>
    </source>
</evidence>
<dbReference type="CDD" id="cd09878">
    <property type="entry name" value="PIN_VapC_VirB11L-ATPase-like"/>
    <property type="match status" value="1"/>
</dbReference>
<dbReference type="InterPro" id="IPR001482">
    <property type="entry name" value="T2SS/T4SS_dom"/>
</dbReference>
<dbReference type="InterPro" id="IPR036612">
    <property type="entry name" value="KH_dom_type_1_sf"/>
</dbReference>
<dbReference type="Gene3D" id="3.30.1370.10">
    <property type="entry name" value="K Homology domain, type 1"/>
    <property type="match status" value="1"/>
</dbReference>
<evidence type="ECO:0000313" key="5">
    <source>
        <dbReference type="EMBL" id="NMG83575.1"/>
    </source>
</evidence>